<name>A0A2D4GAC2_MICCO</name>
<reference evidence="1" key="1">
    <citation type="submission" date="2017-07" db="EMBL/GenBank/DDBJ databases">
        <authorList>
            <person name="Mikheyev A."/>
            <person name="Grau M."/>
        </authorList>
    </citation>
    <scope>NUCLEOTIDE SEQUENCE</scope>
    <source>
        <tissue evidence="1">Venom_gland</tissue>
    </source>
</reference>
<reference evidence="1" key="2">
    <citation type="submission" date="2017-11" db="EMBL/GenBank/DDBJ databases">
        <title>Coralsnake Venomics: Analyses of Venom Gland Transcriptomes and Proteomes of Six Brazilian Taxa.</title>
        <authorList>
            <person name="Aird S.D."/>
            <person name="Jorge da Silva N."/>
            <person name="Qiu L."/>
            <person name="Villar-Briones A."/>
            <person name="Aparecida-Saddi V."/>
            <person name="Campos-Telles M.P."/>
            <person name="Grau M."/>
            <person name="Mikheyev A.S."/>
        </authorList>
    </citation>
    <scope>NUCLEOTIDE SEQUENCE</scope>
    <source>
        <tissue evidence="1">Venom_gland</tissue>
    </source>
</reference>
<proteinExistence type="predicted"/>
<protein>
    <submittedName>
        <fullName evidence="1">Uncharacterized protein</fullName>
    </submittedName>
</protein>
<sequence>MDLPAGLWLQVYGHLSAVKYNPEMSSLVSQQLLILELDQQILERVGCHSINAWVCMLAKLHRRCVSASAFPVVPLSFIPKLHVWKTAVCRKTGLRCSTVEVGLGSPMFYKSFQP</sequence>
<dbReference type="EMBL" id="IACJ01113624">
    <property type="protein sequence ID" value="LAA56336.1"/>
    <property type="molecule type" value="Transcribed_RNA"/>
</dbReference>
<evidence type="ECO:0000313" key="1">
    <source>
        <dbReference type="EMBL" id="LAA56336.1"/>
    </source>
</evidence>
<organism evidence="1">
    <name type="scientific">Micrurus corallinus</name>
    <name type="common">Brazilian coral snake</name>
    <dbReference type="NCBI Taxonomy" id="54390"/>
    <lineage>
        <taxon>Eukaryota</taxon>
        <taxon>Metazoa</taxon>
        <taxon>Chordata</taxon>
        <taxon>Craniata</taxon>
        <taxon>Vertebrata</taxon>
        <taxon>Euteleostomi</taxon>
        <taxon>Lepidosauria</taxon>
        <taxon>Squamata</taxon>
        <taxon>Bifurcata</taxon>
        <taxon>Unidentata</taxon>
        <taxon>Episquamata</taxon>
        <taxon>Toxicofera</taxon>
        <taxon>Serpentes</taxon>
        <taxon>Colubroidea</taxon>
        <taxon>Elapidae</taxon>
        <taxon>Elapinae</taxon>
        <taxon>Micrurus</taxon>
    </lineage>
</organism>
<accession>A0A2D4GAC2</accession>
<dbReference type="AlphaFoldDB" id="A0A2D4GAC2"/>